<dbReference type="InterPro" id="IPR001242">
    <property type="entry name" value="Condensation_dom"/>
</dbReference>
<accession>A0A328NDV7</accession>
<dbReference type="SUPFAM" id="SSF53335">
    <property type="entry name" value="S-adenosyl-L-methionine-dependent methyltransferases"/>
    <property type="match status" value="1"/>
</dbReference>
<evidence type="ECO:0000256" key="3">
    <source>
        <dbReference type="ARBA" id="ARBA00022553"/>
    </source>
</evidence>
<dbReference type="Gene3D" id="2.30.38.10">
    <property type="entry name" value="Luciferase, Domain 3"/>
    <property type="match status" value="1"/>
</dbReference>
<evidence type="ECO:0000259" key="5">
    <source>
        <dbReference type="PROSITE" id="PS50075"/>
    </source>
</evidence>
<dbReference type="GO" id="GO:0043041">
    <property type="term" value="P:amino acid activation for nonribosomal peptide biosynthetic process"/>
    <property type="evidence" value="ECO:0007669"/>
    <property type="project" value="TreeGrafter"/>
</dbReference>
<dbReference type="InterPro" id="IPR023213">
    <property type="entry name" value="CAT-like_dom_sf"/>
</dbReference>
<keyword evidence="2" id="KW-0596">Phosphopantetheine</keyword>
<protein>
    <submittedName>
        <fullName evidence="6">Linear gramicidin synthase subunit B</fullName>
    </submittedName>
</protein>
<keyword evidence="3" id="KW-0597">Phosphoprotein</keyword>
<dbReference type="EMBL" id="PYAA01000008">
    <property type="protein sequence ID" value="RAO04201.1"/>
    <property type="molecule type" value="Genomic_DNA"/>
</dbReference>
<dbReference type="Gene3D" id="3.40.50.980">
    <property type="match status" value="2"/>
</dbReference>
<dbReference type="GO" id="GO:0031177">
    <property type="term" value="F:phosphopantetheine binding"/>
    <property type="evidence" value="ECO:0007669"/>
    <property type="project" value="InterPro"/>
</dbReference>
<dbReference type="InterPro" id="IPR020806">
    <property type="entry name" value="PKS_PP-bd"/>
</dbReference>
<dbReference type="Gene3D" id="3.30.559.30">
    <property type="entry name" value="Nonribosomal peptide synthetase, condensation domain"/>
    <property type="match status" value="2"/>
</dbReference>
<dbReference type="CDD" id="cd05930">
    <property type="entry name" value="A_NRPS"/>
    <property type="match status" value="1"/>
</dbReference>
<dbReference type="SUPFAM" id="SSF56801">
    <property type="entry name" value="Acetyl-CoA synthetase-like"/>
    <property type="match status" value="1"/>
</dbReference>
<feature type="region of interest" description="Disordered" evidence="4">
    <location>
        <begin position="1"/>
        <end position="21"/>
    </location>
</feature>
<dbReference type="GO" id="GO:0044550">
    <property type="term" value="P:secondary metabolite biosynthetic process"/>
    <property type="evidence" value="ECO:0007669"/>
    <property type="project" value="TreeGrafter"/>
</dbReference>
<dbReference type="SMART" id="SM00823">
    <property type="entry name" value="PKS_PP"/>
    <property type="match status" value="1"/>
</dbReference>
<evidence type="ECO:0000313" key="6">
    <source>
        <dbReference type="EMBL" id="RAO04201.1"/>
    </source>
</evidence>
<proteinExistence type="predicted"/>
<dbReference type="Gene3D" id="3.40.50.150">
    <property type="entry name" value="Vaccinia Virus protein VP39"/>
    <property type="match status" value="1"/>
</dbReference>
<gene>
    <name evidence="6" type="ORF">LAH08_01549</name>
</gene>
<dbReference type="Gene3D" id="3.30.559.10">
    <property type="entry name" value="Chloramphenicol acetyltransferase-like domain"/>
    <property type="match status" value="2"/>
</dbReference>
<dbReference type="RefSeq" id="WP_112583069.1">
    <property type="nucleotide sequence ID" value="NZ_PYAA01000008.1"/>
</dbReference>
<dbReference type="PANTHER" id="PTHR45527">
    <property type="entry name" value="NONRIBOSOMAL PEPTIDE SYNTHETASE"/>
    <property type="match status" value="1"/>
</dbReference>
<dbReference type="PANTHER" id="PTHR45527:SF1">
    <property type="entry name" value="FATTY ACID SYNTHASE"/>
    <property type="match status" value="1"/>
</dbReference>
<dbReference type="InterPro" id="IPR029063">
    <property type="entry name" value="SAM-dependent_MTases_sf"/>
</dbReference>
<reference evidence="6 7" key="1">
    <citation type="submission" date="2018-03" db="EMBL/GenBank/DDBJ databases">
        <title>Defining the species Micromonospora saelicesensis and Micromonospora noduli under the framework of genomics.</title>
        <authorList>
            <person name="Riesco R."/>
            <person name="Trujillo M.E."/>
        </authorList>
    </citation>
    <scope>NUCLEOTIDE SEQUENCE [LARGE SCALE GENOMIC DNA]</scope>
    <source>
        <strain evidence="6 7">LAH08</strain>
    </source>
</reference>
<dbReference type="InterPro" id="IPR006342">
    <property type="entry name" value="FkbM_mtfrase"/>
</dbReference>
<dbReference type="Proteomes" id="UP000248966">
    <property type="component" value="Unassembled WGS sequence"/>
</dbReference>
<dbReference type="InterPro" id="IPR000873">
    <property type="entry name" value="AMP-dep_synth/lig_dom"/>
</dbReference>
<evidence type="ECO:0000256" key="2">
    <source>
        <dbReference type="ARBA" id="ARBA00022450"/>
    </source>
</evidence>
<feature type="compositionally biased region" description="Polar residues" evidence="4">
    <location>
        <begin position="1288"/>
        <end position="1300"/>
    </location>
</feature>
<dbReference type="PROSITE" id="PS00455">
    <property type="entry name" value="AMP_BINDING"/>
    <property type="match status" value="1"/>
</dbReference>
<dbReference type="NCBIfam" id="TIGR01444">
    <property type="entry name" value="fkbM_fam"/>
    <property type="match status" value="1"/>
</dbReference>
<organism evidence="6 7">
    <name type="scientific">Micromonospora noduli</name>
    <dbReference type="NCBI Taxonomy" id="709876"/>
    <lineage>
        <taxon>Bacteria</taxon>
        <taxon>Bacillati</taxon>
        <taxon>Actinomycetota</taxon>
        <taxon>Actinomycetes</taxon>
        <taxon>Micromonosporales</taxon>
        <taxon>Micromonosporaceae</taxon>
        <taxon>Micromonospora</taxon>
    </lineage>
</organism>
<dbReference type="InterPro" id="IPR036736">
    <property type="entry name" value="ACP-like_sf"/>
</dbReference>
<comment type="cofactor">
    <cofactor evidence="1">
        <name>pantetheine 4'-phosphate</name>
        <dbReference type="ChEBI" id="CHEBI:47942"/>
    </cofactor>
</comment>
<dbReference type="SUPFAM" id="SSF47336">
    <property type="entry name" value="ACP-like"/>
    <property type="match status" value="2"/>
</dbReference>
<dbReference type="SUPFAM" id="SSF52777">
    <property type="entry name" value="CoA-dependent acyltransferases"/>
    <property type="match status" value="4"/>
</dbReference>
<feature type="domain" description="Carrier" evidence="5">
    <location>
        <begin position="1214"/>
        <end position="1288"/>
    </location>
</feature>
<feature type="region of interest" description="Disordered" evidence="4">
    <location>
        <begin position="1285"/>
        <end position="1308"/>
    </location>
</feature>
<comment type="caution">
    <text evidence="6">The sequence shown here is derived from an EMBL/GenBank/DDBJ whole genome shotgun (WGS) entry which is preliminary data.</text>
</comment>
<dbReference type="Gene3D" id="3.30.300.30">
    <property type="match status" value="2"/>
</dbReference>
<evidence type="ECO:0000256" key="1">
    <source>
        <dbReference type="ARBA" id="ARBA00001957"/>
    </source>
</evidence>
<dbReference type="Pfam" id="PF00501">
    <property type="entry name" value="AMP-binding"/>
    <property type="match status" value="1"/>
</dbReference>
<dbReference type="InterPro" id="IPR006162">
    <property type="entry name" value="Ppantetheine_attach_site"/>
</dbReference>
<dbReference type="GO" id="GO:0005737">
    <property type="term" value="C:cytoplasm"/>
    <property type="evidence" value="ECO:0007669"/>
    <property type="project" value="TreeGrafter"/>
</dbReference>
<dbReference type="NCBIfam" id="TIGR01733">
    <property type="entry name" value="AA-adenyl-dom"/>
    <property type="match status" value="1"/>
</dbReference>
<dbReference type="InterPro" id="IPR010071">
    <property type="entry name" value="AA_adenyl_dom"/>
</dbReference>
<evidence type="ECO:0000313" key="7">
    <source>
        <dbReference type="Proteomes" id="UP000248966"/>
    </source>
</evidence>
<dbReference type="Pfam" id="PF00550">
    <property type="entry name" value="PP-binding"/>
    <property type="match status" value="2"/>
</dbReference>
<name>A0A328NDV7_9ACTN</name>
<dbReference type="InterPro" id="IPR025110">
    <property type="entry name" value="AMP-bd_C"/>
</dbReference>
<dbReference type="GO" id="GO:0008610">
    <property type="term" value="P:lipid biosynthetic process"/>
    <property type="evidence" value="ECO:0007669"/>
    <property type="project" value="UniProtKB-ARBA"/>
</dbReference>
<dbReference type="Gene3D" id="1.10.1200.10">
    <property type="entry name" value="ACP-like"/>
    <property type="match status" value="2"/>
</dbReference>
<dbReference type="InterPro" id="IPR009081">
    <property type="entry name" value="PP-bd_ACP"/>
</dbReference>
<dbReference type="Pfam" id="PF13193">
    <property type="entry name" value="AMP-binding_C"/>
    <property type="match status" value="1"/>
</dbReference>
<sequence length="1836" mass="198376">MNQASGYRLSPAQRQQWARTQRHYDRPISARLGLAGPVDRARLRAALDAVTAHHEALRLRLVATRDVRVPVQFVDDDHRVALHERSAPAAPDPMTDPVQVIVSDDELVVAASPLVLDSASITVVLRDIAACYGGVELPHDPDRLQFLDVSEWLLEERDVAPRTGTPSEAAGTRALELPVVTENGAPDAGREHAELRIDVHGAELARLLRTAEAHDGDVETLLLGAWLTALARYVPAEPADGGTSGDALTVAWYDPARSADGTADVVGTLGCWASLALPLPLPASVKQLLAAVTAARAAVAPEMASTDVVEGLVGVLASFATTRLPSATAFEPLPVSGVAIDPPAAFGPIHLQCVLSPEGLELTLHGELPAPRRNSARWLLQSVAEILRTLAVADDDASQQLMGADEADVLRRWAGTPTNETPETLVRLLDRGIAQAAPDTAAVVADDGNLTFRELDAAATAVARHLTALGVRTEDRVMLLAARSRLSVVGLLGVLRAGAVYVPVDPDQPEERIRLLARAVDPRVVLGGPAQGELLARLSHEFITADLEARADDGGIADAVVEPHHGAYIIFTSGSTGEPRPVVVEHRSAAHLYSALRQVVCGSADGPLRVSVNAPLSFDASIKQLIQLAGGHTLCVVPDEVRHDGKALLRFLADNEVDVFDCTPSHVRILLDVLDDSVRWPATLLVGGEAISEDLWQRLAAIDNVRAINLYGPTECAVDVTAAEIVADAAVSIGRPLPGTCVWILDENLRPVPPGVAGELCVSGPQVAREYLGATAATEQRFAMAGVPDGRRVRVYRTGDRARFLPDGTLLYLGRLDDEVKVRGHRVQPAEVAAVLARHPDVDQAVVVARNDETTGEPQLVAYAVAKRGGVAVVDPAEVDGLNPHETRYLYNEIFIQRVYLRGGVVLKPGAVVFDVGANIGMFSLFAHAQCPDVALYAFEPLAPAFNKLESNLTRHGVAAHRFPFGLSAEEKDVAFTYYPGYSMMSGQSSYADPDAEIDVIKRYLANERAQGAADRDDLLAEAGEVLADRFDGVEHQCRLRRLSDVIDEQGVERIDLLKIDVQRAELDVLRGLDDRHWPLVQQVTMEVHEAPRTPTAGRLAEITRLLESHGFTVVVEQDILLDGTDRHSLYGVRPGYAGRESSMVENSVTISPPPPIAAKPGALRDWLAERLPQYLVPAFVVVLDALPRTPRGKLDRAALPAPHGEQPTVTPAAAENPMEQVLVEVWSELLGRTDVGVEDDFFQVGGDSLRAIRMRAAAARRGVTFPLRQVFRHHTIRALVRHGGASMSASAERQTQPGDSNFRLVRPADRTRLPGDAEDAYPLTALQLGMVYHTEMTGGSSAYHVVTVHEINCGLEPDALAAALAGASAAHPVLRTSFDLGRYSEPLQLVQRSTLIPLSVEDVSGLDEAGRSRRIATVVDEQRAQPFTWATAPLVRIQALRTGPDSSTLVVTHHHAVMDGLSLNLFLDDVLERYDRHRTGITNERRTEPALPFWRHVQLESEARHREESRQYWRQALHGAQPARLAPSAETDASDIPRMTALWVEPLPAGLGKRLGEVAAASGLPLKSLLLATHVRVQAEATGRADLLTGLVVNCRPAETGGDKTLGLFLNTLPVRLTVGPDSLLSLAERAWRAEQDLMGHHLVPLTEVALLAGQGTLFDVFFNYTRFDGARGAAITHRRGQEDRPVDVAFTLAVDCAIDPQDDSLHLELQYDGRWLSGYRVQSLAARYRELLEGLVRAPEQPLPDLAASPAVDGGGPVWADRLSDLWQEITGTAPSGDADFFTSGGSSLSALRLTAILRDRHGVTVDLAEIHRNARFDTLVALVMAEASRQRVN</sequence>
<dbReference type="PROSITE" id="PS00012">
    <property type="entry name" value="PHOSPHOPANTETHEINE"/>
    <property type="match status" value="2"/>
</dbReference>
<dbReference type="InterPro" id="IPR020845">
    <property type="entry name" value="AMP-binding_CS"/>
</dbReference>
<dbReference type="Pfam" id="PF00668">
    <property type="entry name" value="Condensation"/>
    <property type="match status" value="1"/>
</dbReference>
<evidence type="ECO:0000256" key="4">
    <source>
        <dbReference type="SAM" id="MobiDB-lite"/>
    </source>
</evidence>
<dbReference type="PROSITE" id="PS50075">
    <property type="entry name" value="CARRIER"/>
    <property type="match status" value="1"/>
</dbReference>
<dbReference type="Pfam" id="PF05050">
    <property type="entry name" value="Methyltransf_21"/>
    <property type="match status" value="1"/>
</dbReference>
<dbReference type="InterPro" id="IPR045851">
    <property type="entry name" value="AMP-bd_C_sf"/>
</dbReference>
<dbReference type="GO" id="GO:0003824">
    <property type="term" value="F:catalytic activity"/>
    <property type="evidence" value="ECO:0007669"/>
    <property type="project" value="InterPro"/>
</dbReference>